<evidence type="ECO:0000256" key="8">
    <source>
        <dbReference type="PROSITE-ProRule" id="PRU00339"/>
    </source>
</evidence>
<keyword evidence="8" id="KW-0802">TPR repeat</keyword>
<evidence type="ECO:0000256" key="7">
    <source>
        <dbReference type="ARBA" id="ARBA00023306"/>
    </source>
</evidence>
<dbReference type="GO" id="GO:0033314">
    <property type="term" value="P:mitotic DNA replication checkpoint signaling"/>
    <property type="evidence" value="ECO:0007669"/>
    <property type="project" value="TreeGrafter"/>
</dbReference>
<keyword evidence="4" id="KW-0227">DNA damage</keyword>
<evidence type="ECO:0000256" key="4">
    <source>
        <dbReference type="ARBA" id="ARBA00022763"/>
    </source>
</evidence>
<comment type="subcellular location">
    <subcellularLocation>
        <location evidence="1">Nucleus</location>
    </subcellularLocation>
</comment>
<dbReference type="InterPro" id="IPR003959">
    <property type="entry name" value="ATPase_AAA_core"/>
</dbReference>
<proteinExistence type="inferred from homology"/>
<evidence type="ECO:0000313" key="12">
    <source>
        <dbReference type="Proteomes" id="UP000197138"/>
    </source>
</evidence>
<dbReference type="GO" id="GO:0005634">
    <property type="term" value="C:nucleus"/>
    <property type="evidence" value="ECO:0007669"/>
    <property type="project" value="UniProtKB-SubCell"/>
</dbReference>
<dbReference type="Pfam" id="PF00515">
    <property type="entry name" value="TPR_1"/>
    <property type="match status" value="1"/>
</dbReference>
<feature type="repeat" description="TPR" evidence="8">
    <location>
        <begin position="1361"/>
        <end position="1394"/>
    </location>
</feature>
<dbReference type="PROSITE" id="PS50005">
    <property type="entry name" value="TPR"/>
    <property type="match status" value="2"/>
</dbReference>
<keyword evidence="6" id="KW-0539">Nucleus</keyword>
<dbReference type="Proteomes" id="UP000197138">
    <property type="component" value="Unassembled WGS sequence"/>
</dbReference>
<dbReference type="GO" id="GO:0000077">
    <property type="term" value="P:DNA damage checkpoint signaling"/>
    <property type="evidence" value="ECO:0007669"/>
    <property type="project" value="TreeGrafter"/>
</dbReference>
<dbReference type="Pfam" id="PF13432">
    <property type="entry name" value="TPR_16"/>
    <property type="match status" value="1"/>
</dbReference>
<gene>
    <name evidence="11" type="ORF">CDL15_Pgr003839</name>
</gene>
<keyword evidence="7" id="KW-0131">Cell cycle</keyword>
<feature type="compositionally biased region" description="Acidic residues" evidence="9">
    <location>
        <begin position="52"/>
        <end position="63"/>
    </location>
</feature>
<feature type="region of interest" description="Disordered" evidence="9">
    <location>
        <begin position="1"/>
        <end position="115"/>
    </location>
</feature>
<dbReference type="InterPro" id="IPR019734">
    <property type="entry name" value="TPR_rpt"/>
</dbReference>
<dbReference type="SMART" id="SM00028">
    <property type="entry name" value="TPR"/>
    <property type="match status" value="5"/>
</dbReference>
<protein>
    <recommendedName>
        <fullName evidence="10">ATPase AAA-type core domain-containing protein</fullName>
    </recommendedName>
</protein>
<dbReference type="Gene3D" id="1.10.8.60">
    <property type="match status" value="1"/>
</dbReference>
<dbReference type="InterPro" id="IPR011990">
    <property type="entry name" value="TPR-like_helical_dom_sf"/>
</dbReference>
<evidence type="ECO:0000256" key="5">
    <source>
        <dbReference type="ARBA" id="ARBA00022840"/>
    </source>
</evidence>
<feature type="domain" description="ATPase AAA-type core" evidence="10">
    <location>
        <begin position="310"/>
        <end position="351"/>
    </location>
</feature>
<evidence type="ECO:0000259" key="10">
    <source>
        <dbReference type="Pfam" id="PF00004"/>
    </source>
</evidence>
<dbReference type="EMBL" id="MTKT01000797">
    <property type="protein sequence ID" value="OWM88427.1"/>
    <property type="molecule type" value="Genomic_DNA"/>
</dbReference>
<dbReference type="SUPFAM" id="SSF52540">
    <property type="entry name" value="P-loop containing nucleoside triphosphate hydrolases"/>
    <property type="match status" value="1"/>
</dbReference>
<dbReference type="Pfam" id="PF00004">
    <property type="entry name" value="AAA"/>
    <property type="match status" value="1"/>
</dbReference>
<reference evidence="12" key="1">
    <citation type="journal article" date="2017" name="Plant J.">
        <title>The pomegranate (Punica granatum L.) genome and the genomics of punicalagin biosynthesis.</title>
        <authorList>
            <person name="Qin G."/>
            <person name="Xu C."/>
            <person name="Ming R."/>
            <person name="Tang H."/>
            <person name="Guyot R."/>
            <person name="Kramer E.M."/>
            <person name="Hu Y."/>
            <person name="Yi X."/>
            <person name="Qi Y."/>
            <person name="Xu X."/>
            <person name="Gao Z."/>
            <person name="Pan H."/>
            <person name="Jian J."/>
            <person name="Tian Y."/>
            <person name="Yue Z."/>
            <person name="Xu Y."/>
        </authorList>
    </citation>
    <scope>NUCLEOTIDE SEQUENCE [LARGE SCALE GENOMIC DNA]</scope>
    <source>
        <strain evidence="12">cv. Dabenzi</strain>
    </source>
</reference>
<comment type="caution">
    <text evidence="11">The sequence shown here is derived from an EMBL/GenBank/DDBJ whole genome shotgun (WGS) entry which is preliminary data.</text>
</comment>
<keyword evidence="3" id="KW-0547">Nucleotide-binding</keyword>
<evidence type="ECO:0000313" key="11">
    <source>
        <dbReference type="EMBL" id="OWM88427.1"/>
    </source>
</evidence>
<dbReference type="GO" id="GO:0003682">
    <property type="term" value="F:chromatin binding"/>
    <property type="evidence" value="ECO:0007669"/>
    <property type="project" value="TreeGrafter"/>
</dbReference>
<evidence type="ECO:0000256" key="3">
    <source>
        <dbReference type="ARBA" id="ARBA00022741"/>
    </source>
</evidence>
<dbReference type="SUPFAM" id="SSF48452">
    <property type="entry name" value="TPR-like"/>
    <property type="match status" value="1"/>
</dbReference>
<name>A0A218XTR3_PUNGR</name>
<comment type="similarity">
    <text evidence="2">Belongs to the rad17/RAD24 family.</text>
</comment>
<evidence type="ECO:0000256" key="6">
    <source>
        <dbReference type="ARBA" id="ARBA00023242"/>
    </source>
</evidence>
<dbReference type="PANTHER" id="PTHR12172:SF1">
    <property type="entry name" value="P-LOOP CONTAINING NUCLEOSIDE TRIPHOSPHATE HYDROLASES SUPERFAMILY PROTEIN"/>
    <property type="match status" value="1"/>
</dbReference>
<evidence type="ECO:0000256" key="9">
    <source>
        <dbReference type="SAM" id="MobiDB-lite"/>
    </source>
</evidence>
<dbReference type="InterPro" id="IPR027417">
    <property type="entry name" value="P-loop_NTPase"/>
</dbReference>
<sequence>MDDSARQESPPAAGSGSVERRRVRRRLVQSTLFTHNPQVTEPTADLKKDNNCSEDEAGCEGEEACGSQKGRPKRKGRTTTPQKKASSAKKEKQSVNCTPPKSARKLTSLMDIEDRSPPIPNLRLEAKLTAEENSRMFAGRQIHPFFSSWKSGRKCEEVSEIDGSMCSSEGKNRDITLGPVHVFEKTQYHETERVRFISTHAEHLSKLDVKQQDKFLQERMISYYVDRGNKPAEMLWTDKYQPKRSTEVCGNDDSVKFLSEWLHLWHQRHNHNSRYVNALDDSGSLEHSNSYHLPDSDSEYTEEEGLKNVLLIIGPIGCGKSAAIYACAEEQGFDVMEVNASECRNGALVKQRFGEALESQWLKWSPGNDLDPQKEQKCNSELPNSKIKFTMGNEVIELIQVSDEDTSYDATKADKFAMKENGVLCDRRKVKPLILFEDVDITFLEDRGFIAAIEQIADTAKGPLILTTNNSRVALPDSLDRLEMSFAMPSPEELVRHAYMVCAAEKLSIHPQLIERLVECFKGDIRKTLMHLQFWCQDEQARSNAGLFDLELVHNILPKLMPWNFPSELSGLVEKEIAVSLFGMEENSNLPMVEEEFDKEALVSLFDMDHSEKALEARKEAMLSRNCSIYDDQEIFTQSIDIPCDFSRSPGTPVAFTCRKGRRKLDVVLSSDTEDENDSRIPSLSIDQQCFLTPSPSKPSEDKVENEEFCFFPCSGIQTKYEIDSQCKASFDELSCVPETTYVPETTIENETDAMSCRTISSSPQVVETEEVFTCNGLTSNLSPKHGKPLSRLHKLSDLSRTTHDVTAESYEDEEVTQYEHAEATGRGHDVMDECSRMDFRRRSVPDVVHESWKRLRVKDLRKYVSTEERDALRIIREASGMSNLISQSDTLLCRCGAVMSDCLDPRTFASEEPEFFGWCHEQWQMTSTMFQHGFCSYAKDIAAVGLNNLDGKQTVDLTSEILSLTNDKMALANMILRDMRGSSFSLDGGMGQRLNPPNTDETSRREAKSCLMDVVQSLIPPRTCLSLRGYTFHEYLSSLGNISRREASRLSQGMDKTKRRRSEDLMWPVLHGCKARADYSYLVEPALGADPGGLEVARECLRDVFKLDSSSTNSSVGLELMDYFESLQPTEQRENREEGSSSSRVVLVDVPWRLYAHIKQKAYPEGEDSTEKPVDNGLLRQELCQRFRHSLENQDHVAINYDMLHDVLPPEKANQIVEKTTADMMNAGCQKVHNENTAETLKSKGNKAMESMRYNAAIDLYTVATALSSNNPIYYCNRAAAYTLINKYDEAIEDCLRAVKLDPTYWKAYSRLGTAYYALGKYHNAIEEGYRKGDKAMGSNQTSDAIQLYTCALALRGDSATYYVDRAAAFTEIGEYNEAFEDCLAAIHFDPKYWNAYNRLGPVYYALGKYSEAIERSTYHCAQAWASLTPANIPSSVIGNTYRQFVATFSWRDSGLSRLQLEQSDSGRQHGMARIDQSGD</sequence>
<dbReference type="Gene3D" id="1.25.40.10">
    <property type="entry name" value="Tetratricopeptide repeat domain"/>
    <property type="match status" value="2"/>
</dbReference>
<feature type="compositionally biased region" description="Polar residues" evidence="9">
    <location>
        <begin position="28"/>
        <end position="41"/>
    </location>
</feature>
<dbReference type="Gene3D" id="3.40.50.300">
    <property type="entry name" value="P-loop containing nucleotide triphosphate hydrolases"/>
    <property type="match status" value="1"/>
</dbReference>
<dbReference type="GO" id="GO:0005524">
    <property type="term" value="F:ATP binding"/>
    <property type="evidence" value="ECO:0007669"/>
    <property type="project" value="UniProtKB-KW"/>
</dbReference>
<organism evidence="11 12">
    <name type="scientific">Punica granatum</name>
    <name type="common">Pomegranate</name>
    <dbReference type="NCBI Taxonomy" id="22663"/>
    <lineage>
        <taxon>Eukaryota</taxon>
        <taxon>Viridiplantae</taxon>
        <taxon>Streptophyta</taxon>
        <taxon>Embryophyta</taxon>
        <taxon>Tracheophyta</taxon>
        <taxon>Spermatophyta</taxon>
        <taxon>Magnoliopsida</taxon>
        <taxon>eudicotyledons</taxon>
        <taxon>Gunneridae</taxon>
        <taxon>Pentapetalae</taxon>
        <taxon>rosids</taxon>
        <taxon>malvids</taxon>
        <taxon>Myrtales</taxon>
        <taxon>Lythraceae</taxon>
        <taxon>Punica</taxon>
    </lineage>
</organism>
<dbReference type="GO" id="GO:0003689">
    <property type="term" value="F:DNA clamp loader activity"/>
    <property type="evidence" value="ECO:0007669"/>
    <property type="project" value="TreeGrafter"/>
</dbReference>
<feature type="repeat" description="TPR" evidence="8">
    <location>
        <begin position="1273"/>
        <end position="1306"/>
    </location>
</feature>
<dbReference type="GO" id="GO:0006281">
    <property type="term" value="P:DNA repair"/>
    <property type="evidence" value="ECO:0007669"/>
    <property type="project" value="InterPro"/>
</dbReference>
<accession>A0A218XTR3</accession>
<evidence type="ECO:0000256" key="1">
    <source>
        <dbReference type="ARBA" id="ARBA00004123"/>
    </source>
</evidence>
<dbReference type="GO" id="GO:0016887">
    <property type="term" value="F:ATP hydrolysis activity"/>
    <property type="evidence" value="ECO:0007669"/>
    <property type="project" value="InterPro"/>
</dbReference>
<evidence type="ECO:0000256" key="2">
    <source>
        <dbReference type="ARBA" id="ARBA00006168"/>
    </source>
</evidence>
<keyword evidence="5" id="KW-0067">ATP-binding</keyword>
<dbReference type="InterPro" id="IPR004582">
    <property type="entry name" value="Checkpoint_prot_Rad17_Rad24"/>
</dbReference>
<dbReference type="PANTHER" id="PTHR12172">
    <property type="entry name" value="CELL CYCLE CHECKPOINT PROTEIN RAD17"/>
    <property type="match status" value="1"/>
</dbReference>